<dbReference type="RefSeq" id="WP_055509840.1">
    <property type="nucleotide sequence ID" value="NZ_AP023440.1"/>
</dbReference>
<protein>
    <submittedName>
        <fullName evidence="1">Uncharacterized protein</fullName>
    </submittedName>
</protein>
<proteinExistence type="predicted"/>
<accession>A0A7G1P6N7</accession>
<dbReference type="KEGG" id="sgm:GCM10017557_57980"/>
<evidence type="ECO:0000313" key="2">
    <source>
        <dbReference type="Proteomes" id="UP000516444"/>
    </source>
</evidence>
<dbReference type="AlphaFoldDB" id="A0A7G1P6N7"/>
<dbReference type="EMBL" id="AP023440">
    <property type="protein sequence ID" value="BCL30939.1"/>
    <property type="molecule type" value="Genomic_DNA"/>
</dbReference>
<dbReference type="Proteomes" id="UP000516444">
    <property type="component" value="Chromosome"/>
</dbReference>
<reference evidence="1 2" key="1">
    <citation type="journal article" date="2014" name="Int. J. Syst. Evol. Microbiol.">
        <title>Complete genome sequence of Corynebacterium casei LMG S-19264T (=DSM 44701T), isolated from a smear-ripened cheese.</title>
        <authorList>
            <consortium name="US DOE Joint Genome Institute (JGI-PGF)"/>
            <person name="Walter F."/>
            <person name="Albersmeier A."/>
            <person name="Kalinowski J."/>
            <person name="Ruckert C."/>
        </authorList>
    </citation>
    <scope>NUCLEOTIDE SEQUENCE [LARGE SCALE GENOMIC DNA]</scope>
    <source>
        <strain evidence="1 2">JCM 4677</strain>
    </source>
</reference>
<gene>
    <name evidence="1" type="ORF">GCM10017557_57980</name>
</gene>
<sequence length="102" mass="11198">MTPPLWPLPPPFMWACGTCTALLDLLSEALLLADASPDSALYTQVALARHVVDGHWESVPAAHYGDCPMCDTYSSREGDPGGMWAEHRARSLFLPEAFARRL</sequence>
<name>A0A7G1P6N7_9ACTN</name>
<evidence type="ECO:0000313" key="1">
    <source>
        <dbReference type="EMBL" id="BCL30939.1"/>
    </source>
</evidence>
<keyword evidence="2" id="KW-1185">Reference proteome</keyword>
<dbReference type="OrthoDB" id="4249206at2"/>
<organism evidence="1 2">
    <name type="scientific">Streptomyces aurantiacus</name>
    <dbReference type="NCBI Taxonomy" id="47760"/>
    <lineage>
        <taxon>Bacteria</taxon>
        <taxon>Bacillati</taxon>
        <taxon>Actinomycetota</taxon>
        <taxon>Actinomycetes</taxon>
        <taxon>Kitasatosporales</taxon>
        <taxon>Streptomycetaceae</taxon>
        <taxon>Streptomyces</taxon>
        <taxon>Streptomyces aurantiacus group</taxon>
    </lineage>
</organism>